<dbReference type="OMA" id="DHRTIPH"/>
<dbReference type="InterPro" id="IPR027266">
    <property type="entry name" value="TrmE/GcvT-like"/>
</dbReference>
<evidence type="ECO:0000256" key="1">
    <source>
        <dbReference type="ARBA" id="ARBA00008609"/>
    </source>
</evidence>
<sequence length="431" mass="46941">MASLYSANLLFPSLLFSSSSSSSVVTPLAYRPYDASPAKINRRLSSSFSSAALPFDLSPPPIDHDLLDTMTIAGAKVSEDGVIGTFDNDEEALDAVENGVAVVDLSHHGRIRVSGEDRVQFLHNQSTANFETLHEGQGCDTVFVTPTARTIDIAHAWVMVILHSSLTENWFLVPKLSYDKTIIEVDIIFHRKRQSHWWYIFFADKVEIQDITEQTSLFVLVGPTSNKIMEALSLADIVGQPYGSHKHYNVNGMPITVGVGNIISEEGYSLLMSPAAAESVWKAILGHGAIPMGSNAWETLRILQGRPAPGKELTDEFNVLEANLWNAVSLNKGCYKGQETISRLVTYDGIKQRLWGIRVSSPVEPGSTISVNGKKVGKVTSFTTGKRASQPLGLGYIKRKAASEGDSVIIGDDVEGTVVEVPFLARQIPPS</sequence>
<evidence type="ECO:0000259" key="5">
    <source>
        <dbReference type="Pfam" id="PF08669"/>
    </source>
</evidence>
<evidence type="ECO:0000256" key="2">
    <source>
        <dbReference type="ARBA" id="ARBA00022946"/>
    </source>
</evidence>
<keyword evidence="7" id="KW-1185">Reference proteome</keyword>
<name>M1C711_SOLTU</name>
<keyword evidence="3" id="KW-0732">Signal</keyword>
<dbReference type="SUPFAM" id="SSF101790">
    <property type="entry name" value="Aminomethyltransferase beta-barrel domain"/>
    <property type="match status" value="1"/>
</dbReference>
<dbReference type="InParanoid" id="M1C711"/>
<feature type="signal peptide" evidence="3">
    <location>
        <begin position="1"/>
        <end position="21"/>
    </location>
</feature>
<dbReference type="NCBIfam" id="TIGR03317">
    <property type="entry name" value="ygfZ_signature"/>
    <property type="match status" value="1"/>
</dbReference>
<evidence type="ECO:0000256" key="3">
    <source>
        <dbReference type="SAM" id="SignalP"/>
    </source>
</evidence>
<comment type="similarity">
    <text evidence="1">Belongs to the GcvT family.</text>
</comment>
<dbReference type="InterPro" id="IPR013977">
    <property type="entry name" value="GcvT_C"/>
</dbReference>
<dbReference type="STRING" id="4113.M1C711"/>
<dbReference type="GO" id="GO:0009507">
    <property type="term" value="C:chloroplast"/>
    <property type="evidence" value="ECO:0007669"/>
    <property type="project" value="EnsemblPlants"/>
</dbReference>
<protein>
    <submittedName>
        <fullName evidence="6">Fad oxidoreductase</fullName>
    </submittedName>
</protein>
<dbReference type="Pfam" id="PF01571">
    <property type="entry name" value="GCV_T"/>
    <property type="match status" value="1"/>
</dbReference>
<dbReference type="Proteomes" id="UP000011115">
    <property type="component" value="Unassembled WGS sequence"/>
</dbReference>
<reference evidence="7" key="1">
    <citation type="journal article" date="2011" name="Nature">
        <title>Genome sequence and analysis of the tuber crop potato.</title>
        <authorList>
            <consortium name="The Potato Genome Sequencing Consortium"/>
        </authorList>
    </citation>
    <scope>NUCLEOTIDE SEQUENCE [LARGE SCALE GENOMIC DNA]</scope>
    <source>
        <strain evidence="7">cv. DM1-3 516 R44</strain>
    </source>
</reference>
<accession>M1C711</accession>
<dbReference type="InterPro" id="IPR029043">
    <property type="entry name" value="GcvT/YgfZ_C"/>
</dbReference>
<dbReference type="eggNOG" id="KOG2770">
    <property type="taxonomic scope" value="Eukaryota"/>
</dbReference>
<dbReference type="InterPro" id="IPR028896">
    <property type="entry name" value="GcvT/YgfZ/DmdA"/>
</dbReference>
<dbReference type="InterPro" id="IPR017703">
    <property type="entry name" value="YgfZ/GCV_T_CS"/>
</dbReference>
<feature type="domain" description="Aminomethyltransferase C-terminal" evidence="5">
    <location>
        <begin position="353"/>
        <end position="423"/>
    </location>
</feature>
<dbReference type="SUPFAM" id="SSF103025">
    <property type="entry name" value="Folate-binding domain"/>
    <property type="match status" value="1"/>
</dbReference>
<dbReference type="OrthoDB" id="191995at2759"/>
<feature type="chain" id="PRO_5004012821" evidence="3">
    <location>
        <begin position="22"/>
        <end position="431"/>
    </location>
</feature>
<gene>
    <name evidence="6" type="primary">LOC102605971</name>
</gene>
<dbReference type="ExpressionAtlas" id="M1C711">
    <property type="expression patterns" value="baseline"/>
</dbReference>
<dbReference type="PANTHER" id="PTHR43757:SF14">
    <property type="entry name" value="GLYCINE CLEAVAGE T-PROTEIN FAMILY"/>
    <property type="match status" value="1"/>
</dbReference>
<dbReference type="GO" id="GO:0005739">
    <property type="term" value="C:mitochondrion"/>
    <property type="evidence" value="ECO:0000318"/>
    <property type="project" value="GO_Central"/>
</dbReference>
<dbReference type="InterPro" id="IPR006222">
    <property type="entry name" value="GCVT_N"/>
</dbReference>
<dbReference type="EnsemblPlants" id="PGSC0003DMT400061084">
    <property type="protein sequence ID" value="PGSC0003DMT400061084"/>
    <property type="gene ID" value="PGSC0003DMG400023767"/>
</dbReference>
<organism evidence="6 7">
    <name type="scientific">Solanum tuberosum</name>
    <name type="common">Potato</name>
    <dbReference type="NCBI Taxonomy" id="4113"/>
    <lineage>
        <taxon>Eukaryota</taxon>
        <taxon>Viridiplantae</taxon>
        <taxon>Streptophyta</taxon>
        <taxon>Embryophyta</taxon>
        <taxon>Tracheophyta</taxon>
        <taxon>Spermatophyta</taxon>
        <taxon>Magnoliopsida</taxon>
        <taxon>eudicotyledons</taxon>
        <taxon>Gunneridae</taxon>
        <taxon>Pentapetalae</taxon>
        <taxon>asterids</taxon>
        <taxon>lamiids</taxon>
        <taxon>Solanales</taxon>
        <taxon>Solanaceae</taxon>
        <taxon>Solanoideae</taxon>
        <taxon>Solaneae</taxon>
        <taxon>Solanum</taxon>
    </lineage>
</organism>
<reference evidence="6" key="2">
    <citation type="submission" date="2015-06" db="UniProtKB">
        <authorList>
            <consortium name="EnsemblPlants"/>
        </authorList>
    </citation>
    <scope>IDENTIFICATION</scope>
    <source>
        <strain evidence="6">DM1-3 516 R44</strain>
    </source>
</reference>
<dbReference type="Gene3D" id="3.30.1360.120">
    <property type="entry name" value="Probable tRNA modification gtpase trme, domain 1"/>
    <property type="match status" value="1"/>
</dbReference>
<dbReference type="FunCoup" id="M1C711">
    <property type="interactions" value="525"/>
</dbReference>
<dbReference type="AlphaFoldDB" id="M1C711"/>
<dbReference type="Pfam" id="PF08669">
    <property type="entry name" value="GCV_T_C"/>
    <property type="match status" value="1"/>
</dbReference>
<evidence type="ECO:0000313" key="7">
    <source>
        <dbReference type="Proteomes" id="UP000011115"/>
    </source>
</evidence>
<evidence type="ECO:0000313" key="6">
    <source>
        <dbReference type="EnsemblPlants" id="PGSC0003DMT400061084"/>
    </source>
</evidence>
<dbReference type="PANTHER" id="PTHR43757">
    <property type="entry name" value="AMINOMETHYLTRANSFERASE"/>
    <property type="match status" value="1"/>
</dbReference>
<proteinExistence type="inferred from homology"/>
<feature type="domain" description="GCVT N-terminal" evidence="4">
    <location>
        <begin position="90"/>
        <end position="332"/>
    </location>
</feature>
<dbReference type="PaxDb" id="4113-PGSC0003DMT400061084"/>
<evidence type="ECO:0000259" key="4">
    <source>
        <dbReference type="Pfam" id="PF01571"/>
    </source>
</evidence>
<keyword evidence="2" id="KW-0809">Transit peptide</keyword>
<dbReference type="FunFam" id="3.30.1360.120:FF:000021">
    <property type="entry name" value="Slr0635 protein"/>
    <property type="match status" value="1"/>
</dbReference>
<dbReference type="Gramene" id="PGSC0003DMT400061084">
    <property type="protein sequence ID" value="PGSC0003DMT400061084"/>
    <property type="gene ID" value="PGSC0003DMG400023767"/>
</dbReference>